<dbReference type="InterPro" id="IPR027417">
    <property type="entry name" value="P-loop_NTPase"/>
</dbReference>
<proteinExistence type="predicted"/>
<keyword evidence="2" id="KW-1185">Reference proteome</keyword>
<dbReference type="Proteomes" id="UP000553632">
    <property type="component" value="Unassembled WGS sequence"/>
</dbReference>
<protein>
    <submittedName>
        <fullName evidence="1">Uncharacterized protein</fullName>
    </submittedName>
</protein>
<evidence type="ECO:0000313" key="1">
    <source>
        <dbReference type="EMBL" id="KAF4680413.1"/>
    </source>
</evidence>
<dbReference type="Gene3D" id="3.40.50.300">
    <property type="entry name" value="P-loop containing nucleotide triphosphate hydrolases"/>
    <property type="match status" value="1"/>
</dbReference>
<evidence type="ECO:0000313" key="2">
    <source>
        <dbReference type="Proteomes" id="UP000553632"/>
    </source>
</evidence>
<dbReference type="AlphaFoldDB" id="A0A7J6N944"/>
<dbReference type="EMBL" id="JABANO010041107">
    <property type="protein sequence ID" value="KAF4680413.1"/>
    <property type="molecule type" value="Genomic_DNA"/>
</dbReference>
<dbReference type="SUPFAM" id="SSF52540">
    <property type="entry name" value="P-loop containing nucleoside triphosphate hydrolases"/>
    <property type="match status" value="1"/>
</dbReference>
<sequence length="186" mass="19765">MSSSLAWLPRITTDLAGVEVAARSILEAIDSAGEAPVSIAVVGRSGSGKTALCSTIQAAAAAEATWETHTIDLLECSRDSAAYSNPLGHFIQTIEDRYQPVSHHNSIVVLEGWSDLRSEEAMAVETVLEHLPRGGCPVCLVPVISKEDAPAFVDGYVELGPLDDAQRLDFFSRCLPSCAARTAVDL</sequence>
<reference evidence="1 2" key="1">
    <citation type="submission" date="2020-04" db="EMBL/GenBank/DDBJ databases">
        <title>Perkinsus olseni comparative genomics.</title>
        <authorList>
            <person name="Bogema D.R."/>
        </authorList>
    </citation>
    <scope>NUCLEOTIDE SEQUENCE [LARGE SCALE GENOMIC DNA]</scope>
    <source>
        <strain evidence="1 2">ATCC PRA-207</strain>
    </source>
</reference>
<name>A0A7J6N944_PEROL</name>
<accession>A0A7J6N944</accession>
<organism evidence="1 2">
    <name type="scientific">Perkinsus olseni</name>
    <name type="common">Perkinsus atlanticus</name>
    <dbReference type="NCBI Taxonomy" id="32597"/>
    <lineage>
        <taxon>Eukaryota</taxon>
        <taxon>Sar</taxon>
        <taxon>Alveolata</taxon>
        <taxon>Perkinsozoa</taxon>
        <taxon>Perkinsea</taxon>
        <taxon>Perkinsida</taxon>
        <taxon>Perkinsidae</taxon>
        <taxon>Perkinsus</taxon>
    </lineage>
</organism>
<gene>
    <name evidence="1" type="ORF">FOZ63_030685</name>
</gene>
<comment type="caution">
    <text evidence="1">The sequence shown here is derived from an EMBL/GenBank/DDBJ whole genome shotgun (WGS) entry which is preliminary data.</text>
</comment>
<feature type="non-terminal residue" evidence="1">
    <location>
        <position position="1"/>
    </location>
</feature>